<protein>
    <recommendedName>
        <fullName evidence="3">RRM domain-containing protein</fullName>
    </recommendedName>
</protein>
<comment type="caution">
    <text evidence="4">The sequence shown here is derived from an EMBL/GenBank/DDBJ whole genome shotgun (WGS) entry which is preliminary data.</text>
</comment>
<evidence type="ECO:0000256" key="2">
    <source>
        <dbReference type="SAM" id="MobiDB-lite"/>
    </source>
</evidence>
<keyword evidence="5" id="KW-1185">Reference proteome</keyword>
<dbReference type="InterPro" id="IPR052743">
    <property type="entry name" value="Glutaminase_GtaA"/>
</dbReference>
<feature type="compositionally biased region" description="Basic and acidic residues" evidence="2">
    <location>
        <begin position="724"/>
        <end position="735"/>
    </location>
</feature>
<dbReference type="PANTHER" id="PTHR31987">
    <property type="entry name" value="GLUTAMINASE A-RELATED"/>
    <property type="match status" value="1"/>
</dbReference>
<accession>A0ABR2X5D3</accession>
<dbReference type="InterPro" id="IPR000504">
    <property type="entry name" value="RRM_dom"/>
</dbReference>
<name>A0ABR2X5D3_9FUNG</name>
<dbReference type="PANTHER" id="PTHR31987:SF11">
    <property type="entry name" value="DUF2433 DOMAIN-CONTAINING PROTEIN"/>
    <property type="match status" value="1"/>
</dbReference>
<feature type="domain" description="RRM" evidence="3">
    <location>
        <begin position="627"/>
        <end position="706"/>
    </location>
</feature>
<evidence type="ECO:0000259" key="3">
    <source>
        <dbReference type="PROSITE" id="PS50102"/>
    </source>
</evidence>
<feature type="compositionally biased region" description="Low complexity" evidence="2">
    <location>
        <begin position="454"/>
        <end position="463"/>
    </location>
</feature>
<dbReference type="InterPro" id="IPR018829">
    <property type="entry name" value="DUF2433"/>
</dbReference>
<organism evidence="4 5">
    <name type="scientific">Basidiobolus ranarum</name>
    <dbReference type="NCBI Taxonomy" id="34480"/>
    <lineage>
        <taxon>Eukaryota</taxon>
        <taxon>Fungi</taxon>
        <taxon>Fungi incertae sedis</taxon>
        <taxon>Zoopagomycota</taxon>
        <taxon>Entomophthoromycotina</taxon>
        <taxon>Basidiobolomycetes</taxon>
        <taxon>Basidiobolales</taxon>
        <taxon>Basidiobolaceae</taxon>
        <taxon>Basidiobolus</taxon>
    </lineage>
</organism>
<dbReference type="Pfam" id="PF10360">
    <property type="entry name" value="DUF2433"/>
    <property type="match status" value="1"/>
</dbReference>
<feature type="compositionally biased region" description="Basic residues" evidence="2">
    <location>
        <begin position="743"/>
        <end position="753"/>
    </location>
</feature>
<dbReference type="InterPro" id="IPR035979">
    <property type="entry name" value="RBD_domain_sf"/>
</dbReference>
<keyword evidence="1" id="KW-0694">RNA-binding</keyword>
<feature type="compositionally biased region" description="Polar residues" evidence="2">
    <location>
        <begin position="474"/>
        <end position="503"/>
    </location>
</feature>
<proteinExistence type="predicted"/>
<reference evidence="4 5" key="1">
    <citation type="submission" date="2023-04" db="EMBL/GenBank/DDBJ databases">
        <title>Genome of Basidiobolus ranarum AG-B5.</title>
        <authorList>
            <person name="Stajich J.E."/>
            <person name="Carter-House D."/>
            <person name="Gryganskyi A."/>
        </authorList>
    </citation>
    <scope>NUCLEOTIDE SEQUENCE [LARGE SCALE GENOMIC DNA]</scope>
    <source>
        <strain evidence="4 5">AG-B5</strain>
    </source>
</reference>
<dbReference type="SMART" id="SM00360">
    <property type="entry name" value="RRM"/>
    <property type="match status" value="1"/>
</dbReference>
<feature type="region of interest" description="Disordered" evidence="2">
    <location>
        <begin position="710"/>
        <end position="760"/>
    </location>
</feature>
<dbReference type="InterPro" id="IPR012677">
    <property type="entry name" value="Nucleotide-bd_a/b_plait_sf"/>
</dbReference>
<dbReference type="PROSITE" id="PS50102">
    <property type="entry name" value="RRM"/>
    <property type="match status" value="1"/>
</dbReference>
<feature type="region of interest" description="Disordered" evidence="2">
    <location>
        <begin position="454"/>
        <end position="506"/>
    </location>
</feature>
<gene>
    <name evidence="4" type="ORF">K7432_000061</name>
</gene>
<feature type="region of interest" description="Disordered" evidence="2">
    <location>
        <begin position="1"/>
        <end position="38"/>
    </location>
</feature>
<dbReference type="Gene3D" id="3.30.70.330">
    <property type="match status" value="1"/>
</dbReference>
<dbReference type="Proteomes" id="UP001479436">
    <property type="component" value="Unassembled WGS sequence"/>
</dbReference>
<dbReference type="Pfam" id="PF00076">
    <property type="entry name" value="RRM_1"/>
    <property type="match status" value="1"/>
</dbReference>
<dbReference type="EMBL" id="JASJQH010000001">
    <property type="protein sequence ID" value="KAK9768935.1"/>
    <property type="molecule type" value="Genomic_DNA"/>
</dbReference>
<evidence type="ECO:0000313" key="4">
    <source>
        <dbReference type="EMBL" id="KAK9768935.1"/>
    </source>
</evidence>
<evidence type="ECO:0000313" key="5">
    <source>
        <dbReference type="Proteomes" id="UP001479436"/>
    </source>
</evidence>
<sequence length="760" mass="84398">MSEQQKVKNFRKPTTKNTRSPKSRDPSESSSIPQYDATSWQNWSATGNTQVISSEEVVSSIIKSQVDKSKENFTSKKESLQAPEVTLKSSYSSEMDNKNVRVFDTQAGRLLCIANIRGNFSYLNQLAKRYEAVAVLHCGEFGFYDTGSCNRIPESSLRNIILSSPLLSKEEKVRLNSLPLDSLRKQPTCTELSQFSSVLAGTLKFDVPVYTIYGANEDTVIVEKLLEEKIAIPQLHILHSGSSGVIELGGNKIRLLGISGDYSLQRLFVPENQLTGSYINLVRMGKLIDTAQKVYDPSEVRILMATVAPTKHEVIAQLAHTLNVDYAISPEENAKYCLSYTETSILADPQTYQEKLVKARSSLVEIWEKIRVDIENSHSPQQVQWLKSGLAALNTLPETESLLENFWTFGLPEPTKGSLILDISNGSIAAETKSTGIDFGHRLKNALKLQTKTKSTVSSTTTTNGVEKDEHEVSTPTRNGTMETLTNQTPPKIQLESNGNAVKQDNEDHKCASSWDDVVSEDVGQMNWDEPVFDGPMNWDEDLPENISKGHMIDWSEDVFEENGSWVDLNAQNDPALSTAASRGSPAMDFSEDETTPSTKSGVGASASVWADADPVKTAPTPSTGPYTIWVGGFNKTPYTDEDVKGIFGSLRSAINQVKLVHDRHTGQQRAFCFVDFKDPESMERGLRHDGCEWNAGILKINRAEHREQTFNRPRTLVNPSRRGGYDGHYDDSDPSRIPNFRGRGRSRGRGRGRSFSSFD</sequence>
<feature type="region of interest" description="Disordered" evidence="2">
    <location>
        <begin position="577"/>
        <end position="606"/>
    </location>
</feature>
<dbReference type="SUPFAM" id="SSF54928">
    <property type="entry name" value="RNA-binding domain, RBD"/>
    <property type="match status" value="1"/>
</dbReference>
<evidence type="ECO:0000256" key="1">
    <source>
        <dbReference type="PROSITE-ProRule" id="PRU00176"/>
    </source>
</evidence>